<dbReference type="Pfam" id="PF07463">
    <property type="entry name" value="NUMOD4"/>
    <property type="match status" value="1"/>
</dbReference>
<reference evidence="3" key="1">
    <citation type="submission" date="2016-07" db="EMBL/GenBank/DDBJ databases">
        <authorList>
            <person name="Florea S."/>
            <person name="Webb J.S."/>
            <person name="Jaromczyk J."/>
            <person name="Schardl C.L."/>
        </authorList>
    </citation>
    <scope>NUCLEOTIDE SEQUENCE [LARGE SCALE GENOMIC DNA]</scope>
</reference>
<dbReference type="InterPro" id="IPR010902">
    <property type="entry name" value="NUMOD4"/>
</dbReference>
<dbReference type="GeneID" id="29080373"/>
<keyword evidence="2" id="KW-0540">Nuclease</keyword>
<feature type="domain" description="NUMOD4" evidence="1">
    <location>
        <begin position="5"/>
        <end position="61"/>
    </location>
</feature>
<name>A0A1B3AYG4_9CAUD</name>
<dbReference type="OrthoDB" id="21336at10239"/>
<dbReference type="EMBL" id="KX557272">
    <property type="protein sequence ID" value="AOE43798.1"/>
    <property type="molecule type" value="Genomic_DNA"/>
</dbReference>
<dbReference type="GO" id="GO:0004519">
    <property type="term" value="F:endonuclease activity"/>
    <property type="evidence" value="ECO:0007669"/>
    <property type="project" value="UniProtKB-KW"/>
</dbReference>
<dbReference type="KEGG" id="vg:29080373"/>
<dbReference type="Gene3D" id="3.90.75.20">
    <property type="match status" value="1"/>
</dbReference>
<keyword evidence="2" id="KW-0255">Endonuclease</keyword>
<accession>A0A1B3AYG4</accession>
<evidence type="ECO:0000313" key="2">
    <source>
        <dbReference type="EMBL" id="AOE43798.1"/>
    </source>
</evidence>
<dbReference type="SUPFAM" id="SSF54060">
    <property type="entry name" value="His-Me finger endonucleases"/>
    <property type="match status" value="1"/>
</dbReference>
<evidence type="ECO:0000313" key="3">
    <source>
        <dbReference type="Proteomes" id="UP000202170"/>
    </source>
</evidence>
<dbReference type="GO" id="GO:0016788">
    <property type="term" value="F:hydrolase activity, acting on ester bonds"/>
    <property type="evidence" value="ECO:0007669"/>
    <property type="project" value="InterPro"/>
</dbReference>
<evidence type="ECO:0000259" key="1">
    <source>
        <dbReference type="Pfam" id="PF07463"/>
    </source>
</evidence>
<dbReference type="InterPro" id="IPR044925">
    <property type="entry name" value="His-Me_finger_sf"/>
</dbReference>
<organism evidence="2 3">
    <name type="scientific">Gordonia phage Bantam</name>
    <dbReference type="NCBI Taxonomy" id="1887641"/>
    <lineage>
        <taxon>Viruses</taxon>
        <taxon>Duplodnaviria</taxon>
        <taxon>Heunggongvirae</taxon>
        <taxon>Uroviricota</taxon>
        <taxon>Caudoviricetes</taxon>
        <taxon>Bantamvirus</taxon>
        <taxon>Bantamvirus bantam</taxon>
    </lineage>
</organism>
<protein>
    <submittedName>
        <fullName evidence="2">HNH endonuclease</fullName>
    </submittedName>
</protein>
<gene>
    <name evidence="2" type="primary">109</name>
    <name evidence="2" type="ORF">SEA_BANTAM_109</name>
</gene>
<proteinExistence type="predicted"/>
<dbReference type="RefSeq" id="YP_009287577.1">
    <property type="nucleotide sequence ID" value="NC_031074.1"/>
</dbReference>
<keyword evidence="2" id="KW-0378">Hydrolase</keyword>
<dbReference type="Proteomes" id="UP000202170">
    <property type="component" value="Segment"/>
</dbReference>
<sequence length="118" mass="13384">MTGPEWRPIPGYEGFYEASDAGQIRRLTRIVARKSDGEATHYGRELTISYNDRGYPQVRLSREGTTKLHMAARLILSAFRGPGDWDEVAVPIDGDWTNLDVDNLAWMSRMQLADNKRG</sequence>
<keyword evidence="3" id="KW-1185">Reference proteome</keyword>